<dbReference type="PANTHER" id="PTHR33490">
    <property type="entry name" value="BLR5614 PROTEIN-RELATED"/>
    <property type="match status" value="1"/>
</dbReference>
<dbReference type="InterPro" id="IPR013589">
    <property type="entry name" value="Bac_transglu_N"/>
</dbReference>
<dbReference type="Pfam" id="PF01841">
    <property type="entry name" value="Transglut_core"/>
    <property type="match status" value="1"/>
</dbReference>
<name>A0A443J3A6_9RHOB</name>
<proteinExistence type="predicted"/>
<evidence type="ECO:0000313" key="2">
    <source>
        <dbReference type="EMBL" id="RWR14816.1"/>
    </source>
</evidence>
<dbReference type="SUPFAM" id="SSF54001">
    <property type="entry name" value="Cysteine proteinases"/>
    <property type="match status" value="1"/>
</dbReference>
<gene>
    <name evidence="2" type="ORF">D2T33_02355</name>
</gene>
<accession>A0A443J3A6</accession>
<dbReference type="InterPro" id="IPR038765">
    <property type="entry name" value="Papain-like_cys_pep_sf"/>
</dbReference>
<dbReference type="Proteomes" id="UP000285710">
    <property type="component" value="Unassembled WGS sequence"/>
</dbReference>
<feature type="domain" description="Transglutaminase-like" evidence="1">
    <location>
        <begin position="176"/>
        <end position="247"/>
    </location>
</feature>
<dbReference type="PANTHER" id="PTHR33490:SF7">
    <property type="entry name" value="BLR2979 PROTEIN"/>
    <property type="match status" value="1"/>
</dbReference>
<evidence type="ECO:0000259" key="1">
    <source>
        <dbReference type="SMART" id="SM00460"/>
    </source>
</evidence>
<evidence type="ECO:0000313" key="3">
    <source>
        <dbReference type="Proteomes" id="UP000285710"/>
    </source>
</evidence>
<dbReference type="RefSeq" id="WP_128268701.1">
    <property type="nucleotide sequence ID" value="NZ_SAUW01000002.1"/>
</dbReference>
<dbReference type="AlphaFoldDB" id="A0A443J3A6"/>
<protein>
    <submittedName>
        <fullName evidence="2">Transglutaminase family protein</fullName>
    </submittedName>
</protein>
<dbReference type="InterPro" id="IPR002931">
    <property type="entry name" value="Transglutaminase-like"/>
</dbReference>
<dbReference type="EMBL" id="SAUW01000002">
    <property type="protein sequence ID" value="RWR14816.1"/>
    <property type="molecule type" value="Genomic_DNA"/>
</dbReference>
<reference evidence="2 3" key="1">
    <citation type="submission" date="2019-01" db="EMBL/GenBank/DDBJ databases">
        <title>Sinorhodobacter populi sp. nov. isolated from the symptomatic bark tissue of Populus euramericana canker.</title>
        <authorList>
            <person name="Xu G."/>
        </authorList>
    </citation>
    <scope>NUCLEOTIDE SEQUENCE [LARGE SCALE GENOMIC DNA]</scope>
    <source>
        <strain evidence="2 3">2D-5</strain>
    </source>
</reference>
<keyword evidence="3" id="KW-1185">Reference proteome</keyword>
<reference evidence="2 3" key="2">
    <citation type="submission" date="2019-01" db="EMBL/GenBank/DDBJ databases">
        <authorList>
            <person name="Li Y."/>
        </authorList>
    </citation>
    <scope>NUCLEOTIDE SEQUENCE [LARGE SCALE GENOMIC DNA]</scope>
    <source>
        <strain evidence="2 3">2D-5</strain>
    </source>
</reference>
<organism evidence="2 3">
    <name type="scientific">Paenirhodobacter populi</name>
    <dbReference type="NCBI Taxonomy" id="2306993"/>
    <lineage>
        <taxon>Bacteria</taxon>
        <taxon>Pseudomonadati</taxon>
        <taxon>Pseudomonadota</taxon>
        <taxon>Alphaproteobacteria</taxon>
        <taxon>Rhodobacterales</taxon>
        <taxon>Rhodobacter group</taxon>
        <taxon>Paenirhodobacter</taxon>
    </lineage>
</organism>
<dbReference type="Gene3D" id="3.10.620.30">
    <property type="match status" value="1"/>
</dbReference>
<comment type="caution">
    <text evidence="2">The sequence shown here is derived from an EMBL/GenBank/DDBJ whole genome shotgun (WGS) entry which is preliminary data.</text>
</comment>
<sequence length="304" mass="33599">MLYDIRLLIEYSYAVSSDHLRNLVRLLPCDIPGRQRVLSRHLTVEPAADERRDALDFFGNAMTTVAWHAPIDSVALQLMARVERRAVPQRLDLSPPVELLEEDIASVQTLGPEAPHHYRGASPRIRPFPEATAYARALIRPGMTALQGVEAVGRALNRDMKFDSKATTVETPPAEAFAKRRGVCQDFTQIMIAALRGVGIPSGYVSGFLRTFPPPGQPRLEGADAMHAWVRAWVGKEIGWVEFDPTNDQYAGLDYVTVAYGRDYSDVAPVRGVMRTAGGHESRQAVDVIPLDDEEQLTPAQGSE</sequence>
<dbReference type="Pfam" id="PF08379">
    <property type="entry name" value="Bact_transglu_N"/>
    <property type="match status" value="1"/>
</dbReference>
<dbReference type="SMART" id="SM00460">
    <property type="entry name" value="TGc"/>
    <property type="match status" value="1"/>
</dbReference>